<evidence type="ECO:0000256" key="3">
    <source>
        <dbReference type="ARBA" id="ARBA00023015"/>
    </source>
</evidence>
<comment type="caution">
    <text evidence="11">The sequence shown here is derived from an EMBL/GenBank/DDBJ whole genome shotgun (WGS) entry which is preliminary data.</text>
</comment>
<dbReference type="Pfam" id="PF00249">
    <property type="entry name" value="Myb_DNA-binding"/>
    <property type="match status" value="2"/>
</dbReference>
<evidence type="ECO:0000256" key="1">
    <source>
        <dbReference type="ARBA" id="ARBA00004123"/>
    </source>
</evidence>
<dbReference type="InterPro" id="IPR009057">
    <property type="entry name" value="Homeodomain-like_sf"/>
</dbReference>
<dbReference type="PANTHER" id="PTHR47997">
    <property type="entry name" value="MYB DOMAIN PROTEIN 55"/>
    <property type="match status" value="1"/>
</dbReference>
<dbReference type="Gene3D" id="1.10.10.60">
    <property type="entry name" value="Homeodomain-like"/>
    <property type="match status" value="2"/>
</dbReference>
<name>A0AAN8VJV1_9MAGN</name>
<evidence type="ECO:0000256" key="5">
    <source>
        <dbReference type="ARBA" id="ARBA00023159"/>
    </source>
</evidence>
<dbReference type="InterPro" id="IPR001005">
    <property type="entry name" value="SANT/Myb"/>
</dbReference>
<evidence type="ECO:0000259" key="10">
    <source>
        <dbReference type="PROSITE" id="PS51294"/>
    </source>
</evidence>
<evidence type="ECO:0000256" key="2">
    <source>
        <dbReference type="ARBA" id="ARBA00022737"/>
    </source>
</evidence>
<dbReference type="InterPro" id="IPR017930">
    <property type="entry name" value="Myb_dom"/>
</dbReference>
<dbReference type="PANTHER" id="PTHR47997:SF73">
    <property type="entry name" value="TRANSCRIPTION FACTOR MYB83-LIKE"/>
    <property type="match status" value="1"/>
</dbReference>
<dbReference type="SUPFAM" id="SSF46689">
    <property type="entry name" value="Homeodomain-like"/>
    <property type="match status" value="1"/>
</dbReference>
<dbReference type="FunFam" id="1.10.10.60:FF:000077">
    <property type="entry name" value="MYB transcription factor"/>
    <property type="match status" value="1"/>
</dbReference>
<dbReference type="GO" id="GO:0003677">
    <property type="term" value="F:DNA binding"/>
    <property type="evidence" value="ECO:0007669"/>
    <property type="project" value="UniProtKB-KW"/>
</dbReference>
<dbReference type="PROSITE" id="PS51294">
    <property type="entry name" value="HTH_MYB"/>
    <property type="match status" value="2"/>
</dbReference>
<sequence length="310" mass="34996">MRKPDPVSKDKAKNNNDKLRRGLWSPEEDEKLKNYMLRNGQGCWSDIAKNAGLQRCGKSCRLRWINYLRPDLKRGAFSLQEEQLIVHLRSILGNKWSQIAAHLPGRTDNEIKNFWNSTIKKRLRATTTTSQFSPNNSYNSTELSNPTMRSVHVKMCMDSSSSPSSFMDSLSINSSQFINPFLLANNMGCDINGDQPQFFNTSFSQSVLSNGAYGKNGDVFVEGNEGGFESDLCSNSFEGRSCIEEEYGSNNMDKKDNVNNKDLNYVGSFQVKDNLLGFGNHWQGENLKVGEWELEAGLIEDVSVFAFLDF</sequence>
<feature type="compositionally biased region" description="Basic and acidic residues" evidence="8">
    <location>
        <begin position="1"/>
        <end position="20"/>
    </location>
</feature>
<keyword evidence="12" id="KW-1185">Reference proteome</keyword>
<dbReference type="FunFam" id="1.10.10.60:FF:000140">
    <property type="entry name" value="Myb transcription factor"/>
    <property type="match status" value="1"/>
</dbReference>
<keyword evidence="7" id="KW-0539">Nucleus</keyword>
<organism evidence="11 12">
    <name type="scientific">Dillenia turbinata</name>
    <dbReference type="NCBI Taxonomy" id="194707"/>
    <lineage>
        <taxon>Eukaryota</taxon>
        <taxon>Viridiplantae</taxon>
        <taxon>Streptophyta</taxon>
        <taxon>Embryophyta</taxon>
        <taxon>Tracheophyta</taxon>
        <taxon>Spermatophyta</taxon>
        <taxon>Magnoliopsida</taxon>
        <taxon>eudicotyledons</taxon>
        <taxon>Gunneridae</taxon>
        <taxon>Pentapetalae</taxon>
        <taxon>Dilleniales</taxon>
        <taxon>Dilleniaceae</taxon>
        <taxon>Dillenia</taxon>
    </lineage>
</organism>
<dbReference type="InterPro" id="IPR051953">
    <property type="entry name" value="Plant_SW-associated_TFs"/>
</dbReference>
<keyword evidence="4" id="KW-0238">DNA-binding</keyword>
<comment type="subcellular location">
    <subcellularLocation>
        <location evidence="1">Nucleus</location>
    </subcellularLocation>
</comment>
<dbReference type="GO" id="GO:0045893">
    <property type="term" value="P:positive regulation of DNA-templated transcription"/>
    <property type="evidence" value="ECO:0007669"/>
    <property type="project" value="UniProtKB-ARBA"/>
</dbReference>
<evidence type="ECO:0000256" key="8">
    <source>
        <dbReference type="SAM" id="MobiDB-lite"/>
    </source>
</evidence>
<dbReference type="CDD" id="cd00167">
    <property type="entry name" value="SANT"/>
    <property type="match status" value="2"/>
</dbReference>
<protein>
    <submittedName>
        <fullName evidence="11">SANT/Myb domain</fullName>
    </submittedName>
</protein>
<evidence type="ECO:0000313" key="11">
    <source>
        <dbReference type="EMBL" id="KAK6928707.1"/>
    </source>
</evidence>
<keyword evidence="3" id="KW-0805">Transcription regulation</keyword>
<gene>
    <name evidence="11" type="ORF">RJ641_004912</name>
</gene>
<feature type="domain" description="Myb-like" evidence="9">
    <location>
        <begin position="16"/>
        <end position="68"/>
    </location>
</feature>
<reference evidence="11 12" key="1">
    <citation type="submission" date="2023-12" db="EMBL/GenBank/DDBJ databases">
        <title>A high-quality genome assembly for Dillenia turbinata (Dilleniales).</title>
        <authorList>
            <person name="Chanderbali A."/>
        </authorList>
    </citation>
    <scope>NUCLEOTIDE SEQUENCE [LARGE SCALE GENOMIC DNA]</scope>
    <source>
        <strain evidence="11">LSX21</strain>
        <tissue evidence="11">Leaf</tissue>
    </source>
</reference>
<feature type="domain" description="Myb-like" evidence="9">
    <location>
        <begin position="69"/>
        <end position="119"/>
    </location>
</feature>
<dbReference type="PROSITE" id="PS50090">
    <property type="entry name" value="MYB_LIKE"/>
    <property type="match status" value="2"/>
</dbReference>
<keyword evidence="2" id="KW-0677">Repeat</keyword>
<accession>A0AAN8VJV1</accession>
<keyword evidence="5" id="KW-0010">Activator</keyword>
<dbReference type="AlphaFoldDB" id="A0AAN8VJV1"/>
<dbReference type="EMBL" id="JBAMMX010000013">
    <property type="protein sequence ID" value="KAK6928707.1"/>
    <property type="molecule type" value="Genomic_DNA"/>
</dbReference>
<proteinExistence type="predicted"/>
<evidence type="ECO:0000256" key="4">
    <source>
        <dbReference type="ARBA" id="ARBA00023125"/>
    </source>
</evidence>
<evidence type="ECO:0000313" key="12">
    <source>
        <dbReference type="Proteomes" id="UP001370490"/>
    </source>
</evidence>
<evidence type="ECO:0000259" key="9">
    <source>
        <dbReference type="PROSITE" id="PS50090"/>
    </source>
</evidence>
<dbReference type="GO" id="GO:0005634">
    <property type="term" value="C:nucleus"/>
    <property type="evidence" value="ECO:0007669"/>
    <property type="project" value="UniProtKB-SubCell"/>
</dbReference>
<keyword evidence="6" id="KW-0804">Transcription</keyword>
<evidence type="ECO:0000256" key="7">
    <source>
        <dbReference type="ARBA" id="ARBA00023242"/>
    </source>
</evidence>
<feature type="region of interest" description="Disordered" evidence="8">
    <location>
        <begin position="1"/>
        <end position="23"/>
    </location>
</feature>
<feature type="domain" description="HTH myb-type" evidence="10">
    <location>
        <begin position="73"/>
        <end position="123"/>
    </location>
</feature>
<evidence type="ECO:0000256" key="6">
    <source>
        <dbReference type="ARBA" id="ARBA00023163"/>
    </source>
</evidence>
<feature type="domain" description="HTH myb-type" evidence="10">
    <location>
        <begin position="16"/>
        <end position="72"/>
    </location>
</feature>
<dbReference type="SMART" id="SM00717">
    <property type="entry name" value="SANT"/>
    <property type="match status" value="2"/>
</dbReference>
<dbReference type="Proteomes" id="UP001370490">
    <property type="component" value="Unassembled WGS sequence"/>
</dbReference>